<gene>
    <name evidence="1" type="ORF">FBEOM_5935</name>
</gene>
<dbReference type="PANTHER" id="PTHR42034">
    <property type="entry name" value="CHROMOSOME 7, WHOLE GENOME SHOTGUN SEQUENCE-RELATED"/>
    <property type="match status" value="1"/>
</dbReference>
<sequence>MEELLYFSMDSTQAKEKAQKLLGSYLGGQPAIGPVSKLGSAPSGNSRNAELVFPPDITALLIKACRQRGITVTSAVHAAYVRMLMEHADPESDQSRYTSMNQFNLRPYLPAPYNSSKYAASVYYAPHPHIIELPASYWDLATSFSEYYKTTFKEDPGLLEVTGHFKRGMQDFVSSPEFLTAPAPKDALVSSLGIVENFINREYGDKIKVKDFKFGADIVLGMSMLFFYTFQDKLRLVYSFNDGFEKPEDIMMSLRKVQWILIQELLL</sequence>
<dbReference type="AlphaFoldDB" id="A0A9P5ALP9"/>
<organism evidence="1 2">
    <name type="scientific">Fusarium beomiforme</name>
    <dbReference type="NCBI Taxonomy" id="44412"/>
    <lineage>
        <taxon>Eukaryota</taxon>
        <taxon>Fungi</taxon>
        <taxon>Dikarya</taxon>
        <taxon>Ascomycota</taxon>
        <taxon>Pezizomycotina</taxon>
        <taxon>Sordariomycetes</taxon>
        <taxon>Hypocreomycetidae</taxon>
        <taxon>Hypocreales</taxon>
        <taxon>Nectriaceae</taxon>
        <taxon>Fusarium</taxon>
        <taxon>Fusarium burgessii species complex</taxon>
    </lineage>
</organism>
<proteinExistence type="predicted"/>
<keyword evidence="2" id="KW-1185">Reference proteome</keyword>
<comment type="caution">
    <text evidence="1">The sequence shown here is derived from an EMBL/GenBank/DDBJ whole genome shotgun (WGS) entry which is preliminary data.</text>
</comment>
<dbReference type="PANTHER" id="PTHR42034:SF1">
    <property type="entry name" value="CONDENSATION DOMAIN-CONTAINING PROTEIN"/>
    <property type="match status" value="1"/>
</dbReference>
<dbReference type="Proteomes" id="UP000730481">
    <property type="component" value="Unassembled WGS sequence"/>
</dbReference>
<reference evidence="1" key="1">
    <citation type="journal article" date="2017" name="Mycologia">
        <title>Fusarium algeriense, sp. nov., a novel toxigenic crown rot pathogen of durum wheat from Algeria is nested in the Fusarium burgessii species complex.</title>
        <authorList>
            <person name="Laraba I."/>
            <person name="Keddad A."/>
            <person name="Boureghda H."/>
            <person name="Abdallah N."/>
            <person name="Vaughan M.M."/>
            <person name="Proctor R.H."/>
            <person name="Busman M."/>
            <person name="O'Donnell K."/>
        </authorList>
    </citation>
    <scope>NUCLEOTIDE SEQUENCE</scope>
    <source>
        <strain evidence="1">NRRL 25174</strain>
    </source>
</reference>
<dbReference type="EMBL" id="PVQB02000247">
    <property type="protein sequence ID" value="KAF4340147.1"/>
    <property type="molecule type" value="Genomic_DNA"/>
</dbReference>
<accession>A0A9P5ALP9</accession>
<protein>
    <submittedName>
        <fullName evidence="1">Uncharacterized protein</fullName>
    </submittedName>
</protein>
<reference evidence="1" key="2">
    <citation type="submission" date="2020-02" db="EMBL/GenBank/DDBJ databases">
        <title>Identification and distribution of gene clusters putatively required for synthesis of sphingolipid metabolism inhibitors in phylogenetically diverse species of the filamentous fungus Fusarium.</title>
        <authorList>
            <person name="Kim H.-S."/>
            <person name="Busman M."/>
            <person name="Brown D.W."/>
            <person name="Divon H."/>
            <person name="Uhlig S."/>
            <person name="Proctor R.H."/>
        </authorList>
    </citation>
    <scope>NUCLEOTIDE SEQUENCE</scope>
    <source>
        <strain evidence="1">NRRL 25174</strain>
    </source>
</reference>
<name>A0A9P5ALP9_9HYPO</name>
<evidence type="ECO:0000313" key="2">
    <source>
        <dbReference type="Proteomes" id="UP000730481"/>
    </source>
</evidence>
<dbReference type="Gene3D" id="3.30.559.30">
    <property type="entry name" value="Nonribosomal peptide synthetase, condensation domain"/>
    <property type="match status" value="1"/>
</dbReference>
<evidence type="ECO:0000313" key="1">
    <source>
        <dbReference type="EMBL" id="KAF4340147.1"/>
    </source>
</evidence>
<dbReference type="OrthoDB" id="10000533at2759"/>